<keyword evidence="2" id="KW-0812">Transmembrane</keyword>
<evidence type="ECO:0000256" key="1">
    <source>
        <dbReference type="SAM" id="MobiDB-lite"/>
    </source>
</evidence>
<evidence type="ECO:0000313" key="3">
    <source>
        <dbReference type="EMBL" id="GIM45920.1"/>
    </source>
</evidence>
<feature type="transmembrane region" description="Helical" evidence="2">
    <location>
        <begin position="6"/>
        <end position="33"/>
    </location>
</feature>
<protein>
    <submittedName>
        <fullName evidence="3">Uncharacterized protein</fullName>
    </submittedName>
</protein>
<dbReference type="AlphaFoldDB" id="A0AAV4LDK7"/>
<name>A0AAV4LDK7_9BACL</name>
<keyword evidence="4" id="KW-1185">Reference proteome</keyword>
<feature type="transmembrane region" description="Helical" evidence="2">
    <location>
        <begin position="45"/>
        <end position="65"/>
    </location>
</feature>
<reference evidence="3" key="1">
    <citation type="journal article" date="2023" name="Int. J. Syst. Evol. Microbiol.">
        <title>Collibacillus ludicampi gen. nov., sp. nov., a new soil bacterium of the family Alicyclobacillaceae.</title>
        <authorList>
            <person name="Jojima T."/>
            <person name="Ioku Y."/>
            <person name="Fukuta Y."/>
            <person name="Shirasaka N."/>
            <person name="Matsumura Y."/>
            <person name="Mori M."/>
        </authorList>
    </citation>
    <scope>NUCLEOTIDE SEQUENCE</scope>
    <source>
        <strain evidence="3">TP075</strain>
    </source>
</reference>
<evidence type="ECO:0000313" key="4">
    <source>
        <dbReference type="Proteomes" id="UP001057291"/>
    </source>
</evidence>
<accession>A0AAV4LDK7</accession>
<feature type="compositionally biased region" description="Low complexity" evidence="1">
    <location>
        <begin position="77"/>
        <end position="102"/>
    </location>
</feature>
<evidence type="ECO:0000256" key="2">
    <source>
        <dbReference type="SAM" id="Phobius"/>
    </source>
</evidence>
<feature type="compositionally biased region" description="Polar residues" evidence="1">
    <location>
        <begin position="116"/>
        <end position="125"/>
    </location>
</feature>
<comment type="caution">
    <text evidence="3">The sequence shown here is derived from an EMBL/GenBank/DDBJ whole genome shotgun (WGS) entry which is preliminary data.</text>
</comment>
<proteinExistence type="predicted"/>
<dbReference type="EMBL" id="BOQE01000001">
    <property type="protein sequence ID" value="GIM45920.1"/>
    <property type="molecule type" value="Genomic_DNA"/>
</dbReference>
<feature type="region of interest" description="Disordered" evidence="1">
    <location>
        <begin position="70"/>
        <end position="155"/>
    </location>
</feature>
<gene>
    <name evidence="3" type="ORF">DNHGIG_14690</name>
</gene>
<dbReference type="Proteomes" id="UP001057291">
    <property type="component" value="Unassembled WGS sequence"/>
</dbReference>
<keyword evidence="2" id="KW-0472">Membrane</keyword>
<dbReference type="RefSeq" id="WP_282199080.1">
    <property type="nucleotide sequence ID" value="NZ_BOQE01000001.1"/>
</dbReference>
<keyword evidence="2" id="KW-1133">Transmembrane helix</keyword>
<feature type="compositionally biased region" description="Basic and acidic residues" evidence="1">
    <location>
        <begin position="127"/>
        <end position="139"/>
    </location>
</feature>
<organism evidence="3 4">
    <name type="scientific">Collibacillus ludicampi</name>
    <dbReference type="NCBI Taxonomy" id="2771369"/>
    <lineage>
        <taxon>Bacteria</taxon>
        <taxon>Bacillati</taxon>
        <taxon>Bacillota</taxon>
        <taxon>Bacilli</taxon>
        <taxon>Bacillales</taxon>
        <taxon>Alicyclobacillaceae</taxon>
        <taxon>Collibacillus</taxon>
    </lineage>
</organism>
<sequence>MKTVVGLILLGIVISIIYHFPVFFLVLSIIGLLSGGYLAFKKHKHTKIISGLSVLALIVSFVGLGNSGDPNQQAQKQLSAPAASTLTSTSDSNSSNKSTDQKANSSSTDQKKDSGTPKTDTNNQVKTEPETTQKQETKSEQQAPAPSTAPDSQKATVEIISVTSPAPRNSYATLKAKVSPGATATIEVDYKSGPSHAAGLGPKQAGPDGIVSWTWKVGGNTTIGTWPITVSCNGASASTQFEVVH</sequence>